<evidence type="ECO:0000313" key="2">
    <source>
        <dbReference type="EMBL" id="MFK4448409.1"/>
    </source>
</evidence>
<name>A0ABW8MYJ9_9BURK</name>
<dbReference type="RefSeq" id="WP_404614673.1">
    <property type="nucleotide sequence ID" value="NZ_JBIYDN010000050.1"/>
</dbReference>
<comment type="caution">
    <text evidence="2">The sequence shown here is derived from an EMBL/GenBank/DDBJ whole genome shotgun (WGS) entry which is preliminary data.</text>
</comment>
<gene>
    <name evidence="2" type="ORF">ABH943_008453</name>
</gene>
<proteinExistence type="predicted"/>
<evidence type="ECO:0000256" key="1">
    <source>
        <dbReference type="SAM" id="SignalP"/>
    </source>
</evidence>
<keyword evidence="3" id="KW-1185">Reference proteome</keyword>
<protein>
    <recommendedName>
        <fullName evidence="4">DUF4148 domain-containing protein</fullName>
    </recommendedName>
</protein>
<dbReference type="EMBL" id="JBIYDN010000050">
    <property type="protein sequence ID" value="MFK4448409.1"/>
    <property type="molecule type" value="Genomic_DNA"/>
</dbReference>
<reference evidence="2 3" key="2">
    <citation type="submission" date="2024-11" db="EMBL/GenBank/DDBJ databases">
        <title>Using genomics to understand microbial adaptation to soil warming.</title>
        <authorList>
            <person name="Deangelis K.M. PhD."/>
        </authorList>
    </citation>
    <scope>NUCLEOTIDE SEQUENCE [LARGE SCALE GENOMIC DNA]</scope>
    <source>
        <strain evidence="2 3">GAS97</strain>
    </source>
</reference>
<reference evidence="2 3" key="1">
    <citation type="submission" date="2024-10" db="EMBL/GenBank/DDBJ databases">
        <authorList>
            <person name="Deangelis K."/>
            <person name="Huntemann M."/>
            <person name="Clum A."/>
            <person name="Wang J."/>
            <person name="Palaniappan K."/>
            <person name="Ritter S."/>
            <person name="Chen I.-M."/>
            <person name="Stamatis D."/>
            <person name="Reddy T."/>
            <person name="O'Malley R."/>
            <person name="Daum C."/>
            <person name="Ng V."/>
            <person name="Ivanova N."/>
            <person name="Kyrpides N."/>
            <person name="Woyke T."/>
        </authorList>
    </citation>
    <scope>NUCLEOTIDE SEQUENCE [LARGE SCALE GENOMIC DNA]</scope>
    <source>
        <strain evidence="2 3">GAS97</strain>
    </source>
</reference>
<keyword evidence="1" id="KW-0732">Signal</keyword>
<feature type="signal peptide" evidence="1">
    <location>
        <begin position="1"/>
        <end position="21"/>
    </location>
</feature>
<accession>A0ABW8MYJ9</accession>
<organism evidence="2 3">
    <name type="scientific">Caballeronia udeis</name>
    <dbReference type="NCBI Taxonomy" id="1232866"/>
    <lineage>
        <taxon>Bacteria</taxon>
        <taxon>Pseudomonadati</taxon>
        <taxon>Pseudomonadota</taxon>
        <taxon>Betaproteobacteria</taxon>
        <taxon>Burkholderiales</taxon>
        <taxon>Burkholderiaceae</taxon>
        <taxon>Caballeronia</taxon>
    </lineage>
</organism>
<evidence type="ECO:0008006" key="4">
    <source>
        <dbReference type="Google" id="ProtNLM"/>
    </source>
</evidence>
<dbReference type="InterPro" id="IPR025421">
    <property type="entry name" value="DUF4148"/>
</dbReference>
<evidence type="ECO:0000313" key="3">
    <source>
        <dbReference type="Proteomes" id="UP001620514"/>
    </source>
</evidence>
<dbReference type="Pfam" id="PF13663">
    <property type="entry name" value="DUF4148"/>
    <property type="match status" value="1"/>
</dbReference>
<sequence length="81" mass="8596">MKISMITLAFAGLLTTGSAFAAQTAPPTQAAQTTVQSAGQWVPPYGQAVAPKTRAQVYQELVHAEQDGQLDYLNSTLYSHG</sequence>
<dbReference type="Proteomes" id="UP001620514">
    <property type="component" value="Unassembled WGS sequence"/>
</dbReference>
<feature type="chain" id="PRO_5047032021" description="DUF4148 domain-containing protein" evidence="1">
    <location>
        <begin position="22"/>
        <end position="81"/>
    </location>
</feature>